<feature type="domain" description="Orc1-like AAA ATPase" evidence="1">
    <location>
        <begin position="285"/>
        <end position="437"/>
    </location>
</feature>
<dbReference type="SUPFAM" id="SSF52540">
    <property type="entry name" value="P-loop containing nucleoside triphosphate hydrolases"/>
    <property type="match status" value="1"/>
</dbReference>
<evidence type="ECO:0000259" key="1">
    <source>
        <dbReference type="Pfam" id="PF13191"/>
    </source>
</evidence>
<protein>
    <submittedName>
        <fullName evidence="2">AAA family ATPase</fullName>
    </submittedName>
</protein>
<gene>
    <name evidence="2" type="ORF">F8C90_10280</name>
</gene>
<evidence type="ECO:0000313" key="3">
    <source>
        <dbReference type="Proteomes" id="UP000468668"/>
    </source>
</evidence>
<dbReference type="InterPro" id="IPR041664">
    <property type="entry name" value="AAA_16"/>
</dbReference>
<name>A0A6N6NP01_9ACTN</name>
<proteinExistence type="predicted"/>
<sequence length="1959" mass="216365">MSSKYSQPGAGDPYWFEWYVGLDYVISMLAGVDDIESVTFQEAGLEGVDDVVVRRSQGLPMVCVQVKHKKASTTTANNLTFGALVTEGVSSEGEGPKKSLLVSLAAGWKQISLKEEAALEIVLYTNREMGVKKSDAVYMGKPYKRLPLGEFWDKVSAKFGSATSFSELIFDDSDLDAQWHEFADSTNLRESDVVPFLSSLTIKAGAPSLRDKEIELTGRLKDEVCAGSEELASRVFTLLAAELRRWTTAAGDNAVTAEIVRECICGLNRNPMEAPIGVPVPTPVFPSREHACSLLCDKLESSDSKVVFLQGRPGSGKTRLVSCLCERMTPRPFRFYAFKPLDVDDFSYSPDAGIVSPRELWSTLLNQLRDASELSGEKPRIPIINELCNDDELRSEVLRLAGLLSTRRGSRTILAIDGIDHAARAKEKLTFLRHLPSPTSIPDGVLILVSGQPANLYSSYPQWLRGEHAGVEVVSLPNIDADDVSALLAERTGFSGHDSLVLSNEIINITNGNTLSVIYAVNAVADEMDCGRAVDKLRSLGLSENVEEYYESIWQKADDEIQRHHGNGSNALGLIASSMHLLDGAIYPGLLCNAFPDVFSEEYVVARDISILSPLLRKCADGSTRPIHNDFRLFVSSKALEPGMEGYLRFASNNLADAALGMEGDVVRSCYSIRLLAASRRVEECINLFDASYVIDAVAHGVPWRILCEQAKTVYGMACESGELENVLRVQLALSTLSQVNEHFEYWLERRPFLHFEELVGMDYMVPPLSKETATLYATTLDRCLWLLKDVGCAEQSDELYGIWFSGLSPLAALSLLSDSNEEDGAFRQDDGTSMLMSAWGGLAAARGLDFDDFLFAADLGGDAEDLRSRFRDAFVRGLLMRPSLEDEDLSRIAELPITGDAAADTMRDLLTGALPASRAARCAFFTKLSAYSFRREIGTMAYALCLSEGLLVSGTDRSKPLLCHREGSVYREGFTVGLFAESFVFGYESDCDGFDTMTLDMDASIAWMDRSNREYLSLVRTLRASACLGYAVGHDEAILPGTDEARVLGEWAQAPSWPGLLTMETCAVPYVAFVAMKGVDLCADAFDEEELEGFIFSKNPLCTKLRMLEHLQMIGSEVPRRYLSKKYGPDGSALLASQDAVEIHDMLRPLLVSCDRSLAIHCDEAILFGSARFTGHKDYSLSNLIETFGTLSDLGMATETQAFGLLELDNAASQSGDNRMSSALMEKVADWAASEGPAQLSRIRSLQPEYRYDHRLIEYQLRSLLASAGCLNDVLAVFAGLLGNSPCCSAEDVEGLRFCLKICRNKAVDLGCGDGFEREVSDIEMTIKDAPKYESLKSGVVNSTTSVLRNLSDLSDEEVRHAAFRQEVDRWHWEPVVEACSELVDRGFEKGEVFNNLVEARGAALCEEGWVHSSSSVTKLVDGIAGYSDDEFFFKLLSWRNEGLDRYGFGSASNDIAHVVMVRARLRKPALFEVMFELECGSKRRWITCNGKCELPALEKAGPGLPEPGSLPELVTDILLDSILPEDPHRTEDAVRGITWGGMCLEGVRGRACEGLPALHSYERILLEKVLGRWWHAFPGDDAIRACFVRLLDKMKRVDEACVLSICVGAPGIILKPDIADPLPTEGGSCEVPSRVKTFLSEAYVFCGDGCEDVRDAIESCCGGEVRPFVKRYMQNDVVALSTCRQGDFGQELLYSEMCRGRWLAIPGYIAASVLVDPADVWCFARLPVFKDPSAYGVSRAIELFEAGSNSEAGDVVDRLPMMGLNEGEACLGWKLYVPYGSRVQQYEYYGTARMASLECNDPDNVIDREHGCYGLLSASGGGMASSFSQNSISLCNVLAGSITMTFCDCQIFPSRAMRMLGFNPIIDDPLVWVDVLGNRVAWFEQFCFPVEKGFSRSAYYRQPRLWRWVFNEELVEKAAEERGHRIYWSTESSNHIDQIKDRYDMREAIKMMSPFEK</sequence>
<dbReference type="Gene3D" id="3.40.50.300">
    <property type="entry name" value="P-loop containing nucleotide triphosphate hydrolases"/>
    <property type="match status" value="1"/>
</dbReference>
<keyword evidence="3" id="KW-1185">Reference proteome</keyword>
<dbReference type="Pfam" id="PF13191">
    <property type="entry name" value="AAA_16"/>
    <property type="match status" value="1"/>
</dbReference>
<evidence type="ECO:0000313" key="2">
    <source>
        <dbReference type="EMBL" id="KAB1635984.1"/>
    </source>
</evidence>
<dbReference type="InterPro" id="IPR027417">
    <property type="entry name" value="P-loop_NTPase"/>
</dbReference>
<dbReference type="Proteomes" id="UP000468668">
    <property type="component" value="Unassembled WGS sequence"/>
</dbReference>
<dbReference type="EMBL" id="WAJR01000040">
    <property type="protein sequence ID" value="KAB1635984.1"/>
    <property type="molecule type" value="Genomic_DNA"/>
</dbReference>
<comment type="caution">
    <text evidence="2">The sequence shown here is derived from an EMBL/GenBank/DDBJ whole genome shotgun (WGS) entry which is preliminary data.</text>
</comment>
<dbReference type="OrthoDB" id="3884841at2"/>
<reference evidence="2 3" key="1">
    <citation type="submission" date="2019-09" db="EMBL/GenBank/DDBJ databases">
        <title>Whole genome shotgun sequencing (WGS) of Ellagibacter isourolithinifaciens DSM 104140(T) and Adlercreutzia muris DSM 29508(T).</title>
        <authorList>
            <person name="Stoll D.A."/>
            <person name="Danylec N."/>
            <person name="Huch M."/>
        </authorList>
    </citation>
    <scope>NUCLEOTIDE SEQUENCE [LARGE SCALE GENOMIC DNA]</scope>
    <source>
        <strain evidence="2 3">DSM 104140</strain>
    </source>
</reference>
<accession>A0A6N6NP01</accession>
<organism evidence="2 3">
    <name type="scientific">Ellagibacter isourolithinifaciens</name>
    <dbReference type="NCBI Taxonomy" id="2137581"/>
    <lineage>
        <taxon>Bacteria</taxon>
        <taxon>Bacillati</taxon>
        <taxon>Actinomycetota</taxon>
        <taxon>Coriobacteriia</taxon>
        <taxon>Eggerthellales</taxon>
        <taxon>Eggerthellaceae</taxon>
        <taxon>Ellagibacter</taxon>
    </lineage>
</organism>